<comment type="caution">
    <text evidence="1">The sequence shown here is derived from an EMBL/GenBank/DDBJ whole genome shotgun (WGS) entry which is preliminary data.</text>
</comment>
<name>A0A9D1F0T9_9BACT</name>
<reference evidence="1" key="2">
    <citation type="journal article" date="2021" name="PeerJ">
        <title>Extensive microbial diversity within the chicken gut microbiome revealed by metagenomics and culture.</title>
        <authorList>
            <person name="Gilroy R."/>
            <person name="Ravi A."/>
            <person name="Getino M."/>
            <person name="Pursley I."/>
            <person name="Horton D.L."/>
            <person name="Alikhan N.F."/>
            <person name="Baker D."/>
            <person name="Gharbi K."/>
            <person name="Hall N."/>
            <person name="Watson M."/>
            <person name="Adriaenssens E.M."/>
            <person name="Foster-Nyarko E."/>
            <person name="Jarju S."/>
            <person name="Secka A."/>
            <person name="Antonio M."/>
            <person name="Oren A."/>
            <person name="Chaudhuri R.R."/>
            <person name="La Ragione R."/>
            <person name="Hildebrand F."/>
            <person name="Pallen M.J."/>
        </authorList>
    </citation>
    <scope>NUCLEOTIDE SEQUENCE</scope>
    <source>
        <strain evidence="1">6276</strain>
    </source>
</reference>
<dbReference type="AlphaFoldDB" id="A0A9D1F0T9"/>
<gene>
    <name evidence="1" type="ORF">IAC10_12010</name>
</gene>
<dbReference type="Proteomes" id="UP000823928">
    <property type="component" value="Unassembled WGS sequence"/>
</dbReference>
<evidence type="ECO:0000313" key="2">
    <source>
        <dbReference type="Proteomes" id="UP000823928"/>
    </source>
</evidence>
<proteinExistence type="predicted"/>
<dbReference type="EMBL" id="DVIU01000239">
    <property type="protein sequence ID" value="HIS37328.1"/>
    <property type="molecule type" value="Genomic_DNA"/>
</dbReference>
<reference evidence="1" key="1">
    <citation type="submission" date="2020-10" db="EMBL/GenBank/DDBJ databases">
        <authorList>
            <person name="Gilroy R."/>
        </authorList>
    </citation>
    <scope>NUCLEOTIDE SEQUENCE</scope>
    <source>
        <strain evidence="1">6276</strain>
    </source>
</reference>
<organism evidence="1 2">
    <name type="scientific">Candidatus Scatousia excrementigallinarum</name>
    <dbReference type="NCBI Taxonomy" id="2840935"/>
    <lineage>
        <taxon>Bacteria</taxon>
        <taxon>Candidatus Scatousia</taxon>
    </lineage>
</organism>
<sequence>MSAIDVQFSVKENLKDSLKKSNVIQFVGPKGSGRMYTVKSLCGEYHVLAVESIPMDDSLQIICNALFDYRNYLNSAEISANFSLGICSRFSIGLSLKNSDHFSKEKSLIKSLKRLSRPIPLFGKETPIIIAIRKEACTERISNFLKLALRTLNVDGDRLKVVYLTDPSETMQNVERVYMRLISESDVSQRKILRQLNLESKILEKLSDDEISFIFNICMNNFSDLLTIIQELNNYVISFENPCDEGDSISRILNKCFVKLSIFRLKDILVYCSHASNENKNLTQGELEYLIGVEQRALDRELNSAKELNIIKIQDKYVEIMIKLVSKIAINKSYDRQHEIYKRFIDMFSYLYPSDYYTKSKFALKLDIENSKIAKMQYILQKIRLRHNGVDLNDLPTELKMFVEDYAKAVNLCIKLKYSEAVSIIEKYLSDRNPIIAAEAALITAQAKMKSLDENERTDALNILNTIDIDSCDGNLRYRILMCRISASVHKGKYNAAIEDYNALYRELNGKVGKYPSDELKYNLYVLSRKANMVYNFQSANGYITAAKKYFKQNQSNFTDYFYALCNSLCSNIENMNLDKATEDVEDFEKLQFAYSDVKFKRQYIFDNNKILYEYFSQKLTAEQCATKLYSLLSEMNDYADNFLVASNYAVFLAISGKVKEALNFIETNVNHGTSDAEGVYEYRSIVNSAVMEFILDNSKRDYLIDKLKNIKIDPDQPNITFKDKELNAICEVMRTCNCDSASEWLNNFKSKMPKNRPLNIFEQGFVITPLSNWDDD</sequence>
<protein>
    <submittedName>
        <fullName evidence="1">Uncharacterized protein</fullName>
    </submittedName>
</protein>
<accession>A0A9D1F0T9</accession>
<evidence type="ECO:0000313" key="1">
    <source>
        <dbReference type="EMBL" id="HIS37328.1"/>
    </source>
</evidence>